<comment type="similarity">
    <text evidence="2">Belongs to the TMEM208 family.</text>
</comment>
<evidence type="ECO:0000256" key="6">
    <source>
        <dbReference type="ARBA" id="ARBA00023136"/>
    </source>
</evidence>
<feature type="transmembrane region" description="Helical" evidence="8">
    <location>
        <begin position="119"/>
        <end position="137"/>
    </location>
</feature>
<dbReference type="OrthoDB" id="10012212at2759"/>
<dbReference type="EMBL" id="LXTC01000006">
    <property type="protein sequence ID" value="OBA19573.1"/>
    <property type="molecule type" value="Genomic_DNA"/>
</dbReference>
<dbReference type="PANTHER" id="PTHR13505">
    <property type="entry name" value="TRANSMEMBRANE PROTEIN 208"/>
    <property type="match status" value="1"/>
</dbReference>
<dbReference type="AlphaFoldDB" id="A0A1A0H6N5"/>
<protein>
    <submittedName>
        <fullName evidence="9">DUF788-domain-containing protein</fullName>
    </submittedName>
</protein>
<dbReference type="InterPro" id="IPR008506">
    <property type="entry name" value="SND2/TMEM208"/>
</dbReference>
<keyword evidence="10" id="KW-1185">Reference proteome</keyword>
<proteinExistence type="inferred from homology"/>
<dbReference type="Proteomes" id="UP000092555">
    <property type="component" value="Unassembled WGS sequence"/>
</dbReference>
<dbReference type="GO" id="GO:0005789">
    <property type="term" value="C:endoplasmic reticulum membrane"/>
    <property type="evidence" value="ECO:0007669"/>
    <property type="project" value="UniProtKB-SubCell"/>
</dbReference>
<dbReference type="GO" id="GO:0006624">
    <property type="term" value="P:vacuolar protein processing"/>
    <property type="evidence" value="ECO:0007669"/>
    <property type="project" value="TreeGrafter"/>
</dbReference>
<evidence type="ECO:0000313" key="10">
    <source>
        <dbReference type="Proteomes" id="UP000092555"/>
    </source>
</evidence>
<gene>
    <name evidence="9" type="ORF">METBIDRAFT_79584</name>
</gene>
<comment type="caution">
    <text evidence="9">The sequence shown here is derived from an EMBL/GenBank/DDBJ whole genome shotgun (WGS) entry which is preliminary data.</text>
</comment>
<reference evidence="9 10" key="1">
    <citation type="submission" date="2016-05" db="EMBL/GenBank/DDBJ databases">
        <title>Comparative genomics of biotechnologically important yeasts.</title>
        <authorList>
            <consortium name="DOE Joint Genome Institute"/>
            <person name="Riley R."/>
            <person name="Haridas S."/>
            <person name="Wolfe K.H."/>
            <person name="Lopes M.R."/>
            <person name="Hittinger C.T."/>
            <person name="Goker M."/>
            <person name="Salamov A."/>
            <person name="Wisecaver J."/>
            <person name="Long T.M."/>
            <person name="Aerts A.L."/>
            <person name="Barry K."/>
            <person name="Choi C."/>
            <person name="Clum A."/>
            <person name="Coughlan A.Y."/>
            <person name="Deshpande S."/>
            <person name="Douglass A.P."/>
            <person name="Hanson S.J."/>
            <person name="Klenk H.-P."/>
            <person name="LaButti K."/>
            <person name="Lapidus A."/>
            <person name="Lindquist E."/>
            <person name="Lipzen A."/>
            <person name="Meier-kolthoff J.P."/>
            <person name="Ohm R.A."/>
            <person name="Otillar R.P."/>
            <person name="Pangilinan J."/>
            <person name="Peng Y."/>
            <person name="Rokas A."/>
            <person name="Rosa C.A."/>
            <person name="Scheuner C."/>
            <person name="Sibirny A.A."/>
            <person name="Slot J.C."/>
            <person name="Stielow J.B."/>
            <person name="Sun H."/>
            <person name="Kurtzman C.P."/>
            <person name="Blackwell M."/>
            <person name="Grigoriev I.V."/>
            <person name="Jeffries T.W."/>
        </authorList>
    </citation>
    <scope>NUCLEOTIDE SEQUENCE [LARGE SCALE GENOMIC DNA]</scope>
    <source>
        <strain evidence="9 10">NRRL YB-4993</strain>
    </source>
</reference>
<accession>A0A1A0H6N5</accession>
<keyword evidence="4" id="KW-0256">Endoplasmic reticulum</keyword>
<dbReference type="STRING" id="869754.A0A1A0H6N5"/>
<evidence type="ECO:0000313" key="9">
    <source>
        <dbReference type="EMBL" id="OBA19573.1"/>
    </source>
</evidence>
<dbReference type="GO" id="GO:0005773">
    <property type="term" value="C:vacuole"/>
    <property type="evidence" value="ECO:0007669"/>
    <property type="project" value="GOC"/>
</dbReference>
<evidence type="ECO:0000256" key="2">
    <source>
        <dbReference type="ARBA" id="ARBA00009950"/>
    </source>
</evidence>
<keyword evidence="5 8" id="KW-1133">Transmembrane helix</keyword>
<evidence type="ECO:0000256" key="1">
    <source>
        <dbReference type="ARBA" id="ARBA00004477"/>
    </source>
</evidence>
<sequence>MASLSSKKTAAKNANTLKELHVISLAVNVLVLLALFVFKRPASKWKYVLFSTPAFACQYVLEKSGRPVFSKDLVTGTQRLVKSGDDIKGPGLFEYMFYCIYITWLCDVLMLVFGSNKVWLLYLVIPFYGAYKVSTIARSFMGNKSAPGQPVPAEEKPSQLAKSKRQAKLEKRGQQSQRVRMR</sequence>
<evidence type="ECO:0000256" key="8">
    <source>
        <dbReference type="SAM" id="Phobius"/>
    </source>
</evidence>
<dbReference type="Pfam" id="PF05620">
    <property type="entry name" value="TMEM208_SND2"/>
    <property type="match status" value="1"/>
</dbReference>
<organism evidence="9 10">
    <name type="scientific">Metschnikowia bicuspidata var. bicuspidata NRRL YB-4993</name>
    <dbReference type="NCBI Taxonomy" id="869754"/>
    <lineage>
        <taxon>Eukaryota</taxon>
        <taxon>Fungi</taxon>
        <taxon>Dikarya</taxon>
        <taxon>Ascomycota</taxon>
        <taxon>Saccharomycotina</taxon>
        <taxon>Pichiomycetes</taxon>
        <taxon>Metschnikowiaceae</taxon>
        <taxon>Metschnikowia</taxon>
    </lineage>
</organism>
<evidence type="ECO:0000256" key="5">
    <source>
        <dbReference type="ARBA" id="ARBA00022989"/>
    </source>
</evidence>
<dbReference type="GeneID" id="30032070"/>
<evidence type="ECO:0000256" key="7">
    <source>
        <dbReference type="SAM" id="MobiDB-lite"/>
    </source>
</evidence>
<name>A0A1A0H6N5_9ASCO</name>
<dbReference type="PANTHER" id="PTHR13505:SF7">
    <property type="entry name" value="TRANSMEMBRANE PROTEIN 208"/>
    <property type="match status" value="1"/>
</dbReference>
<keyword evidence="3 8" id="KW-0812">Transmembrane</keyword>
<feature type="transmembrane region" description="Helical" evidence="8">
    <location>
        <begin position="20"/>
        <end position="38"/>
    </location>
</feature>
<feature type="region of interest" description="Disordered" evidence="7">
    <location>
        <begin position="144"/>
        <end position="182"/>
    </location>
</feature>
<dbReference type="RefSeq" id="XP_018710101.1">
    <property type="nucleotide sequence ID" value="XM_018859094.1"/>
</dbReference>
<keyword evidence="6 8" id="KW-0472">Membrane</keyword>
<comment type="subcellular location">
    <subcellularLocation>
        <location evidence="1">Endoplasmic reticulum membrane</location>
        <topology evidence="1">Multi-pass membrane protein</topology>
    </subcellularLocation>
</comment>
<evidence type="ECO:0000256" key="3">
    <source>
        <dbReference type="ARBA" id="ARBA00022692"/>
    </source>
</evidence>
<evidence type="ECO:0000256" key="4">
    <source>
        <dbReference type="ARBA" id="ARBA00022824"/>
    </source>
</evidence>
<feature type="transmembrane region" description="Helical" evidence="8">
    <location>
        <begin position="92"/>
        <end position="113"/>
    </location>
</feature>